<dbReference type="PROSITE" id="PS00217">
    <property type="entry name" value="SUGAR_TRANSPORT_2"/>
    <property type="match status" value="1"/>
</dbReference>
<feature type="transmembrane region" description="Helical" evidence="10">
    <location>
        <begin position="390"/>
        <end position="410"/>
    </location>
</feature>
<feature type="transmembrane region" description="Helical" evidence="10">
    <location>
        <begin position="21"/>
        <end position="48"/>
    </location>
</feature>
<dbReference type="Gene3D" id="1.20.1250.20">
    <property type="entry name" value="MFS general substrate transporter like domains"/>
    <property type="match status" value="1"/>
</dbReference>
<gene>
    <name evidence="12" type="ORF">CC86DRAFT_360389</name>
</gene>
<dbReference type="PANTHER" id="PTHR48022">
    <property type="entry name" value="PLASTIDIC GLUCOSE TRANSPORTER 4"/>
    <property type="match status" value="1"/>
</dbReference>
<protein>
    <recommendedName>
        <fullName evidence="8">Quinate transporter</fullName>
    </recommendedName>
</protein>
<dbReference type="EMBL" id="MU006240">
    <property type="protein sequence ID" value="KAF2820588.1"/>
    <property type="molecule type" value="Genomic_DNA"/>
</dbReference>
<evidence type="ECO:0000256" key="4">
    <source>
        <dbReference type="ARBA" id="ARBA00022692"/>
    </source>
</evidence>
<dbReference type="InterPro" id="IPR036259">
    <property type="entry name" value="MFS_trans_sf"/>
</dbReference>
<keyword evidence="3 9" id="KW-0813">Transport</keyword>
<dbReference type="GO" id="GO:0016020">
    <property type="term" value="C:membrane"/>
    <property type="evidence" value="ECO:0007669"/>
    <property type="project" value="UniProtKB-SubCell"/>
</dbReference>
<evidence type="ECO:0000256" key="7">
    <source>
        <dbReference type="ARBA" id="ARBA00023136"/>
    </source>
</evidence>
<feature type="transmembrane region" description="Helical" evidence="10">
    <location>
        <begin position="285"/>
        <end position="307"/>
    </location>
</feature>
<evidence type="ECO:0000256" key="8">
    <source>
        <dbReference type="ARBA" id="ARBA00043213"/>
    </source>
</evidence>
<evidence type="ECO:0000256" key="5">
    <source>
        <dbReference type="ARBA" id="ARBA00022911"/>
    </source>
</evidence>
<feature type="transmembrane region" description="Helical" evidence="10">
    <location>
        <begin position="357"/>
        <end position="378"/>
    </location>
</feature>
<keyword evidence="5" id="KW-0672">Quinate metabolism</keyword>
<dbReference type="InterPro" id="IPR003663">
    <property type="entry name" value="Sugar/inositol_transpt"/>
</dbReference>
<dbReference type="NCBIfam" id="TIGR00879">
    <property type="entry name" value="SP"/>
    <property type="match status" value="1"/>
</dbReference>
<keyword evidence="7 10" id="KW-0472">Membrane</keyword>
<accession>A0A6A6ZI84</accession>
<evidence type="ECO:0000256" key="3">
    <source>
        <dbReference type="ARBA" id="ARBA00022448"/>
    </source>
</evidence>
<dbReference type="AlphaFoldDB" id="A0A6A6ZI84"/>
<dbReference type="InterPro" id="IPR005829">
    <property type="entry name" value="Sugar_transporter_CS"/>
</dbReference>
<reference evidence="12" key="1">
    <citation type="journal article" date="2020" name="Stud. Mycol.">
        <title>101 Dothideomycetes genomes: a test case for predicting lifestyles and emergence of pathogens.</title>
        <authorList>
            <person name="Haridas S."/>
            <person name="Albert R."/>
            <person name="Binder M."/>
            <person name="Bloem J."/>
            <person name="Labutti K."/>
            <person name="Salamov A."/>
            <person name="Andreopoulos B."/>
            <person name="Baker S."/>
            <person name="Barry K."/>
            <person name="Bills G."/>
            <person name="Bluhm B."/>
            <person name="Cannon C."/>
            <person name="Castanera R."/>
            <person name="Culley D."/>
            <person name="Daum C."/>
            <person name="Ezra D."/>
            <person name="Gonzalez J."/>
            <person name="Henrissat B."/>
            <person name="Kuo A."/>
            <person name="Liang C."/>
            <person name="Lipzen A."/>
            <person name="Lutzoni F."/>
            <person name="Magnuson J."/>
            <person name="Mondo S."/>
            <person name="Nolan M."/>
            <person name="Ohm R."/>
            <person name="Pangilinan J."/>
            <person name="Park H.-J."/>
            <person name="Ramirez L."/>
            <person name="Alfaro M."/>
            <person name="Sun H."/>
            <person name="Tritt A."/>
            <person name="Yoshinaga Y."/>
            <person name="Zwiers L.-H."/>
            <person name="Turgeon B."/>
            <person name="Goodwin S."/>
            <person name="Spatafora J."/>
            <person name="Crous P."/>
            <person name="Grigoriev I."/>
        </authorList>
    </citation>
    <scope>NUCLEOTIDE SEQUENCE</scope>
    <source>
        <strain evidence="12">CBS 113818</strain>
    </source>
</reference>
<keyword evidence="6 10" id="KW-1133">Transmembrane helix</keyword>
<proteinExistence type="inferred from homology"/>
<dbReference type="PROSITE" id="PS50850">
    <property type="entry name" value="MFS"/>
    <property type="match status" value="1"/>
</dbReference>
<evidence type="ECO:0000256" key="6">
    <source>
        <dbReference type="ARBA" id="ARBA00022989"/>
    </source>
</evidence>
<evidence type="ECO:0000259" key="11">
    <source>
        <dbReference type="PROSITE" id="PS50850"/>
    </source>
</evidence>
<dbReference type="GO" id="GO:0005351">
    <property type="term" value="F:carbohydrate:proton symporter activity"/>
    <property type="evidence" value="ECO:0007669"/>
    <property type="project" value="TreeGrafter"/>
</dbReference>
<dbReference type="SUPFAM" id="SSF103473">
    <property type="entry name" value="MFS general substrate transporter"/>
    <property type="match status" value="1"/>
</dbReference>
<dbReference type="InterPro" id="IPR050360">
    <property type="entry name" value="MFS_Sugar_Transporters"/>
</dbReference>
<feature type="domain" description="Major facilitator superfamily (MFS) profile" evidence="11">
    <location>
        <begin position="24"/>
        <end position="486"/>
    </location>
</feature>
<keyword evidence="13" id="KW-1185">Reference proteome</keyword>
<dbReference type="PROSITE" id="PS51257">
    <property type="entry name" value="PROKAR_LIPOPROTEIN"/>
    <property type="match status" value="1"/>
</dbReference>
<evidence type="ECO:0000313" key="12">
    <source>
        <dbReference type="EMBL" id="KAF2820588.1"/>
    </source>
</evidence>
<feature type="transmembrane region" description="Helical" evidence="10">
    <location>
        <begin position="196"/>
        <end position="217"/>
    </location>
</feature>
<dbReference type="CDD" id="cd17356">
    <property type="entry name" value="MFS_HXT"/>
    <property type="match status" value="1"/>
</dbReference>
<evidence type="ECO:0000256" key="1">
    <source>
        <dbReference type="ARBA" id="ARBA00004141"/>
    </source>
</evidence>
<feature type="transmembrane region" description="Helical" evidence="10">
    <location>
        <begin position="68"/>
        <end position="91"/>
    </location>
</feature>
<name>A0A6A6ZI84_9PLEO</name>
<feature type="transmembrane region" description="Helical" evidence="10">
    <location>
        <begin position="103"/>
        <end position="120"/>
    </location>
</feature>
<feature type="transmembrane region" description="Helical" evidence="10">
    <location>
        <begin position="126"/>
        <end position="151"/>
    </location>
</feature>
<dbReference type="PANTHER" id="PTHR48022:SF34">
    <property type="entry name" value="MAJOR FACILITATOR SUPERFAMILY (MFS) PROFILE DOMAIN-CONTAINING PROTEIN-RELATED"/>
    <property type="match status" value="1"/>
</dbReference>
<sequence>MGLLTLKEDRPTPKAVYNWRVYTAASVASWAACMIGYDSAFIGTTLALPSFVDEFKLHAPKQISVAHLALQKANIVSVYQAGAFFGALGAYVSSHYLGRKKSLLFWTTIFMIGAGIMLGANGDRGLGLIIGGRVLAGLGVGGCSNMVPIYISELSPPAVRGRLVGIYELGWQIGGLVGFWINYGLSETMAPSRRQWTIPFAIQLVPGGCLLLGALWLRESPRWLFANGKREEAMKNLCWIRGDLPADHPYILEEVEAIDRQVEHDRIHVGAGFWKPFLALKQKKVLYRFLLGGGLFLWQNGSGINAINYYSPTVFKSIGVTGTNTGFLTTGIFGVVKTTLTLVWLLYLIDHLGRTKLLMIGAFGGSMCMWYIAAYIKIADPKNHPSPSGQLSSGGISAMFFFYLWTAFYTPSWNGTPWVVNSEMYSQQTRSLGQAFAAANNWFWNFLISRFTPQMFLKMDYGVYMFFAILMLLSIPYVFFLIPETKGIPLEKMDELFEIKPAYKAHRTMMARLDEVDHVLGYGNEKPKNDERMESV</sequence>
<feature type="transmembrane region" description="Helical" evidence="10">
    <location>
        <begin position="327"/>
        <end position="348"/>
    </location>
</feature>
<evidence type="ECO:0000256" key="10">
    <source>
        <dbReference type="SAM" id="Phobius"/>
    </source>
</evidence>
<keyword evidence="4 10" id="KW-0812">Transmembrane</keyword>
<dbReference type="OrthoDB" id="508119at2759"/>
<dbReference type="InterPro" id="IPR020846">
    <property type="entry name" value="MFS_dom"/>
</dbReference>
<dbReference type="PRINTS" id="PR00171">
    <property type="entry name" value="SUGRTRNSPORT"/>
</dbReference>
<comment type="similarity">
    <text evidence="2 9">Belongs to the major facilitator superfamily. Sugar transporter (TC 2.A.1.1) family.</text>
</comment>
<dbReference type="InterPro" id="IPR005828">
    <property type="entry name" value="MFS_sugar_transport-like"/>
</dbReference>
<feature type="transmembrane region" description="Helical" evidence="10">
    <location>
        <begin position="461"/>
        <end position="482"/>
    </location>
</feature>
<dbReference type="Pfam" id="PF00083">
    <property type="entry name" value="Sugar_tr"/>
    <property type="match status" value="1"/>
</dbReference>
<dbReference type="Proteomes" id="UP000799424">
    <property type="component" value="Unassembled WGS sequence"/>
</dbReference>
<evidence type="ECO:0000256" key="9">
    <source>
        <dbReference type="RuleBase" id="RU003346"/>
    </source>
</evidence>
<evidence type="ECO:0000313" key="13">
    <source>
        <dbReference type="Proteomes" id="UP000799424"/>
    </source>
</evidence>
<organism evidence="12 13">
    <name type="scientific">Ophiobolus disseminans</name>
    <dbReference type="NCBI Taxonomy" id="1469910"/>
    <lineage>
        <taxon>Eukaryota</taxon>
        <taxon>Fungi</taxon>
        <taxon>Dikarya</taxon>
        <taxon>Ascomycota</taxon>
        <taxon>Pezizomycotina</taxon>
        <taxon>Dothideomycetes</taxon>
        <taxon>Pleosporomycetidae</taxon>
        <taxon>Pleosporales</taxon>
        <taxon>Pleosporineae</taxon>
        <taxon>Phaeosphaeriaceae</taxon>
        <taxon>Ophiobolus</taxon>
    </lineage>
</organism>
<evidence type="ECO:0000256" key="2">
    <source>
        <dbReference type="ARBA" id="ARBA00010992"/>
    </source>
</evidence>
<feature type="transmembrane region" description="Helical" evidence="10">
    <location>
        <begin position="163"/>
        <end position="184"/>
    </location>
</feature>
<dbReference type="FunFam" id="1.20.1250.20:FF:000026">
    <property type="entry name" value="MFS quinate transporter QutD"/>
    <property type="match status" value="1"/>
</dbReference>
<comment type="subcellular location">
    <subcellularLocation>
        <location evidence="1">Membrane</location>
        <topology evidence="1">Multi-pass membrane protein</topology>
    </subcellularLocation>
</comment>